<dbReference type="AlphaFoldDB" id="A0A915Q6V5"/>
<proteinExistence type="predicted"/>
<evidence type="ECO:0000313" key="2">
    <source>
        <dbReference type="WBParaSite" id="sdigi.contig74.g3669.t1"/>
    </source>
</evidence>
<protein>
    <submittedName>
        <fullName evidence="2">Uncharacterized protein</fullName>
    </submittedName>
</protein>
<dbReference type="WBParaSite" id="sdigi.contig74.g3669.t1">
    <property type="protein sequence ID" value="sdigi.contig74.g3669.t1"/>
    <property type="gene ID" value="sdigi.contig74.g3669"/>
</dbReference>
<keyword evidence="1" id="KW-1185">Reference proteome</keyword>
<sequence length="172" mass="19743">MMYHDNHPFARNRTAHSTLKLNHTWRYCSVSPVVGRLSQATLKSTTKFQILLDGSYSNPCDRFLRCSNSTDQNPGGRVKYNPSSNCNYAETNDDINRTRKIKVSREFYLGSEQIEMHAAVDPVIRREEQCNRSSREIGTKLIALADTFDAIFFGNSRKPVDTLEQKYGNERN</sequence>
<name>A0A915Q6V5_9BILA</name>
<organism evidence="1 2">
    <name type="scientific">Setaria digitata</name>
    <dbReference type="NCBI Taxonomy" id="48799"/>
    <lineage>
        <taxon>Eukaryota</taxon>
        <taxon>Metazoa</taxon>
        <taxon>Ecdysozoa</taxon>
        <taxon>Nematoda</taxon>
        <taxon>Chromadorea</taxon>
        <taxon>Rhabditida</taxon>
        <taxon>Spirurina</taxon>
        <taxon>Spiruromorpha</taxon>
        <taxon>Filarioidea</taxon>
        <taxon>Setariidae</taxon>
        <taxon>Setaria</taxon>
    </lineage>
</organism>
<dbReference type="Proteomes" id="UP000887581">
    <property type="component" value="Unplaced"/>
</dbReference>
<reference evidence="2" key="1">
    <citation type="submission" date="2022-11" db="UniProtKB">
        <authorList>
            <consortium name="WormBaseParasite"/>
        </authorList>
    </citation>
    <scope>IDENTIFICATION</scope>
</reference>
<evidence type="ECO:0000313" key="1">
    <source>
        <dbReference type="Proteomes" id="UP000887581"/>
    </source>
</evidence>
<accession>A0A915Q6V5</accession>